<name>A0ABX0B5A3_9GAMM</name>
<feature type="domain" description="Tc1-like transposase DDE" evidence="1">
    <location>
        <begin position="68"/>
        <end position="199"/>
    </location>
</feature>
<evidence type="ECO:0000259" key="1">
    <source>
        <dbReference type="Pfam" id="PF13358"/>
    </source>
</evidence>
<dbReference type="Proteomes" id="UP000470051">
    <property type="component" value="Unassembled WGS sequence"/>
</dbReference>
<sequence length="227" mass="26524">MSIIAPIPRDERRRMQKEIQRISDKGYARRLIAILLLHKGKMVIETRDITGAERSSIGRGVNWFTEGDIDLKPKIGADWTLKGQQKKVVTPGNNCKHYLTGALHAGIDKVLYVSGSKKNTELFIAMLEKLKQHYQRAKNITLIRDNYIIHKSRKTEAWLKNNPKFRLLFQPIYSPWVNLIEKPWYALHETITRNHRFQYMWELLRKIKHFMHNVSPFPGGSHGMANI</sequence>
<gene>
    <name evidence="2" type="ORF">GPY42_12190</name>
</gene>
<evidence type="ECO:0000313" key="2">
    <source>
        <dbReference type="EMBL" id="NDL25904.1"/>
    </source>
</evidence>
<dbReference type="InterPro" id="IPR036397">
    <property type="entry name" value="RNaseH_sf"/>
</dbReference>
<dbReference type="Gene3D" id="3.30.420.10">
    <property type="entry name" value="Ribonuclease H-like superfamily/Ribonuclease H"/>
    <property type="match status" value="1"/>
</dbReference>
<dbReference type="RefSeq" id="WP_113042340.1">
    <property type="nucleotide sequence ID" value="NZ_CAWPKC010000016.1"/>
</dbReference>
<comment type="caution">
    <text evidence="2">The sequence shown here is derived from an EMBL/GenBank/DDBJ whole genome shotgun (WGS) entry which is preliminary data.</text>
</comment>
<keyword evidence="3" id="KW-1185">Reference proteome</keyword>
<organism evidence="2 3">
    <name type="scientific">Photorhabdus kayaii</name>
    <dbReference type="NCBI Taxonomy" id="230088"/>
    <lineage>
        <taxon>Bacteria</taxon>
        <taxon>Pseudomonadati</taxon>
        <taxon>Pseudomonadota</taxon>
        <taxon>Gammaproteobacteria</taxon>
        <taxon>Enterobacterales</taxon>
        <taxon>Morganellaceae</taxon>
        <taxon>Photorhabdus</taxon>
    </lineage>
</organism>
<proteinExistence type="predicted"/>
<dbReference type="EMBL" id="WSFE01000016">
    <property type="protein sequence ID" value="NDL25904.1"/>
    <property type="molecule type" value="Genomic_DNA"/>
</dbReference>
<evidence type="ECO:0000313" key="3">
    <source>
        <dbReference type="Proteomes" id="UP000470051"/>
    </source>
</evidence>
<dbReference type="Pfam" id="PF13358">
    <property type="entry name" value="DDE_3"/>
    <property type="match status" value="1"/>
</dbReference>
<dbReference type="NCBIfam" id="NF033545">
    <property type="entry name" value="transpos_IS630"/>
    <property type="match status" value="1"/>
</dbReference>
<dbReference type="InterPro" id="IPR047655">
    <property type="entry name" value="Transpos_IS630-like"/>
</dbReference>
<dbReference type="InterPro" id="IPR038717">
    <property type="entry name" value="Tc1-like_DDE_dom"/>
</dbReference>
<reference evidence="2 3" key="1">
    <citation type="submission" date="2019-12" db="EMBL/GenBank/DDBJ databases">
        <title>Engineering Photorhabdus to improve their lethality against agricultural pests.</title>
        <authorList>
            <person name="Machado R.A.R."/>
        </authorList>
    </citation>
    <scope>NUCLEOTIDE SEQUENCE [LARGE SCALE GENOMIC DNA]</scope>
    <source>
        <strain evidence="2 3">M-HU2</strain>
    </source>
</reference>
<protein>
    <submittedName>
        <fullName evidence="2">IS630 family transposase</fullName>
    </submittedName>
</protein>
<accession>A0ABX0B5A3</accession>